<feature type="region of interest" description="Disordered" evidence="11">
    <location>
        <begin position="39"/>
        <end position="66"/>
    </location>
</feature>
<evidence type="ECO:0000256" key="11">
    <source>
        <dbReference type="SAM" id="MobiDB-lite"/>
    </source>
</evidence>
<dbReference type="InterPro" id="IPR022816">
    <property type="entry name" value="Condensin_barren_su2"/>
</dbReference>
<feature type="compositionally biased region" description="Basic and acidic residues" evidence="11">
    <location>
        <begin position="1"/>
        <end position="10"/>
    </location>
</feature>
<feature type="region of interest" description="Disordered" evidence="11">
    <location>
        <begin position="1"/>
        <end position="26"/>
    </location>
</feature>
<dbReference type="GO" id="GO:0003682">
    <property type="term" value="F:chromatin binding"/>
    <property type="evidence" value="ECO:0007669"/>
    <property type="project" value="TreeGrafter"/>
</dbReference>
<comment type="subcellular location">
    <subcellularLocation>
        <location evidence="1">Chromosome</location>
    </subcellularLocation>
    <subcellularLocation>
        <location evidence="2">Cytoplasm</location>
    </subcellularLocation>
</comment>
<gene>
    <name evidence="12" type="primary">AlNc14C11G1372</name>
    <name evidence="12" type="ORF">ALNC14_015730</name>
</gene>
<sequence>MTQMEEHELLAPEQSNAKRKRSPSFEKFDAMVEEDEVFKRRRRRQSNSFQQRRRSLVTSSTSNDENGSQRFGEIYARIIKLSSENKINVKNSWSLQLIDYMHDILETSSDVSVKQQETYNFMKASCTLDASIKIYSYRVDDTWNSSYKVLENLSRNEPRKDLASDDEKKRKQERRTRNENGASSTLEKNVTNINMKQMDLDYNVDPLFHKMSKQFDEGGARGMLLANLSIYDGCKLLLNSSDVMTTSRLPAASNFSKNAISVQENEIDIATLVKDIPSDASERLLCPVIERLYVQLDQLTSIKNGSIYSPASDKENDDDIAKDSHNGSEDGCTFEGPTDVDFDLNEEMDGIEASGEVTKENFEATSTAGTPEQSAPLSAAAYFHREDQVLNQHLDDSHTFDQLLHDLSSSIHQISTEQAYSYFGSILPKKWSRRSHWKFPSRIFGKKNKVLLPDTTPNDNPQPKDDHTTAKKRGSNREKRIYTKIDFFATDKSVTHELLSYKSSKDIEFSTETIRRQIKQAEKIVLPVDAHITVQHYHQYFLKPRRSCFTFKKDQTNKRESFSEMERGQDPLFDIRTRLDSVDDHDVEFHYESDRDDVKQVPLLIADRLVPTIDINYERAAKRVNVRRLKHKIWEHLRSDGVGVRDTDTFSGTVGKENLPELSPIDERPAGTTCFRDVVKSLRSKTNSDTTMPVYFMCLLHLANEKGLKLRGQDSLQDFKIENIELSNR</sequence>
<feature type="compositionally biased region" description="Basic and acidic residues" evidence="11">
    <location>
        <begin position="319"/>
        <end position="328"/>
    </location>
</feature>
<keyword evidence="8" id="KW-0498">Mitosis</keyword>
<accession>F0W2Z3</accession>
<evidence type="ECO:0000256" key="2">
    <source>
        <dbReference type="ARBA" id="ARBA00004496"/>
    </source>
</evidence>
<keyword evidence="5" id="KW-0158">Chromosome</keyword>
<feature type="compositionally biased region" description="Basic and acidic residues" evidence="11">
    <location>
        <begin position="157"/>
        <end position="178"/>
    </location>
</feature>
<dbReference type="GO" id="GO:0005737">
    <property type="term" value="C:cytoplasm"/>
    <property type="evidence" value="ECO:0007669"/>
    <property type="project" value="UniProtKB-SubCell"/>
</dbReference>
<feature type="compositionally biased region" description="Basic residues" evidence="11">
    <location>
        <begin position="39"/>
        <end position="55"/>
    </location>
</feature>
<feature type="compositionally biased region" description="Polar residues" evidence="11">
    <location>
        <begin position="179"/>
        <end position="189"/>
    </location>
</feature>
<name>F0W2Z3_9STRA</name>
<feature type="compositionally biased region" description="Basic and acidic residues" evidence="11">
    <location>
        <begin position="462"/>
        <end position="476"/>
    </location>
</feature>
<reference evidence="12" key="2">
    <citation type="submission" date="2011-02" db="EMBL/GenBank/DDBJ databases">
        <authorList>
            <person name="MacLean D."/>
        </authorList>
    </citation>
    <scope>NUCLEOTIDE SEQUENCE</scope>
</reference>
<dbReference type="HOGENOM" id="CLU_010510_0_1_1"/>
<evidence type="ECO:0000256" key="9">
    <source>
        <dbReference type="ARBA" id="ARBA00023067"/>
    </source>
</evidence>
<keyword evidence="10" id="KW-0131">Cell cycle</keyword>
<evidence type="ECO:0000256" key="6">
    <source>
        <dbReference type="ARBA" id="ARBA00022490"/>
    </source>
</evidence>
<feature type="compositionally biased region" description="Polar residues" evidence="11">
    <location>
        <begin position="56"/>
        <end position="66"/>
    </location>
</feature>
<keyword evidence="6" id="KW-0963">Cytoplasm</keyword>
<comment type="similarity">
    <text evidence="3">Belongs to the CND2 (condensin subunit 2) family.</text>
</comment>
<feature type="region of interest" description="Disordered" evidence="11">
    <location>
        <begin position="305"/>
        <end position="339"/>
    </location>
</feature>
<dbReference type="PANTHER" id="PTHR13108:SF9">
    <property type="entry name" value="CONDENSIN COMPLEX SUBUNIT 2"/>
    <property type="match status" value="1"/>
</dbReference>
<dbReference type="GO" id="GO:0051301">
    <property type="term" value="P:cell division"/>
    <property type="evidence" value="ECO:0007669"/>
    <property type="project" value="UniProtKB-KW"/>
</dbReference>
<dbReference type="AlphaFoldDB" id="F0W2Z3"/>
<evidence type="ECO:0000256" key="7">
    <source>
        <dbReference type="ARBA" id="ARBA00022618"/>
    </source>
</evidence>
<dbReference type="Pfam" id="PF05786">
    <property type="entry name" value="Cnd2"/>
    <property type="match status" value="2"/>
</dbReference>
<keyword evidence="7" id="KW-0132">Cell division</keyword>
<proteinExistence type="inferred from homology"/>
<feature type="region of interest" description="Disordered" evidence="11">
    <location>
        <begin position="157"/>
        <end position="189"/>
    </location>
</feature>
<evidence type="ECO:0000256" key="3">
    <source>
        <dbReference type="ARBA" id="ARBA00009471"/>
    </source>
</evidence>
<keyword evidence="9" id="KW-0226">DNA condensation</keyword>
<evidence type="ECO:0000256" key="10">
    <source>
        <dbReference type="ARBA" id="ARBA00023306"/>
    </source>
</evidence>
<evidence type="ECO:0000256" key="1">
    <source>
        <dbReference type="ARBA" id="ARBA00004286"/>
    </source>
</evidence>
<evidence type="ECO:0000256" key="4">
    <source>
        <dbReference type="ARBA" id="ARBA00016065"/>
    </source>
</evidence>
<feature type="region of interest" description="Disordered" evidence="11">
    <location>
        <begin position="450"/>
        <end position="476"/>
    </location>
</feature>
<dbReference type="GO" id="GO:0000796">
    <property type="term" value="C:condensin complex"/>
    <property type="evidence" value="ECO:0007669"/>
    <property type="project" value="InterPro"/>
</dbReference>
<organism evidence="12">
    <name type="scientific">Albugo laibachii Nc14</name>
    <dbReference type="NCBI Taxonomy" id="890382"/>
    <lineage>
        <taxon>Eukaryota</taxon>
        <taxon>Sar</taxon>
        <taxon>Stramenopiles</taxon>
        <taxon>Oomycota</taxon>
        <taxon>Peronosporomycetes</taxon>
        <taxon>Albuginales</taxon>
        <taxon>Albuginaceae</taxon>
        <taxon>Albugo</taxon>
    </lineage>
</organism>
<dbReference type="EMBL" id="FR824056">
    <property type="protein sequence ID" value="CCA15430.1"/>
    <property type="molecule type" value="Genomic_DNA"/>
</dbReference>
<evidence type="ECO:0000256" key="8">
    <source>
        <dbReference type="ARBA" id="ARBA00022776"/>
    </source>
</evidence>
<reference evidence="12" key="1">
    <citation type="journal article" date="2011" name="PLoS Biol.">
        <title>Gene gain and loss during evolution of obligate parasitism in the white rust pathogen of Arabidopsis thaliana.</title>
        <authorList>
            <person name="Kemen E."/>
            <person name="Gardiner A."/>
            <person name="Schultz-Larsen T."/>
            <person name="Kemen A.C."/>
            <person name="Balmuth A.L."/>
            <person name="Robert-Seilaniantz A."/>
            <person name="Bailey K."/>
            <person name="Holub E."/>
            <person name="Studholme D.J."/>
            <person name="Maclean D."/>
            <person name="Jones J.D."/>
        </authorList>
    </citation>
    <scope>NUCLEOTIDE SEQUENCE</scope>
</reference>
<evidence type="ECO:0000313" key="12">
    <source>
        <dbReference type="EMBL" id="CCA15430.1"/>
    </source>
</evidence>
<protein>
    <recommendedName>
        <fullName evidence="4">Condensin complex subunit 2</fullName>
    </recommendedName>
</protein>
<evidence type="ECO:0000256" key="5">
    <source>
        <dbReference type="ARBA" id="ARBA00022454"/>
    </source>
</evidence>
<dbReference type="PANTHER" id="PTHR13108">
    <property type="entry name" value="CONDENSIN COMPLEX SUBUNIT 2"/>
    <property type="match status" value="1"/>
</dbReference>
<dbReference type="GO" id="GO:0007076">
    <property type="term" value="P:mitotic chromosome condensation"/>
    <property type="evidence" value="ECO:0007669"/>
    <property type="project" value="InterPro"/>
</dbReference>